<feature type="domain" description="PIN" evidence="6">
    <location>
        <begin position="5"/>
        <end position="123"/>
    </location>
</feature>
<keyword evidence="5" id="KW-0800">Toxin</keyword>
<accession>A0A2R7Y1J6</accession>
<comment type="caution">
    <text evidence="7">The sequence shown here is derived from an EMBL/GenBank/DDBJ whole genome shotgun (WGS) entry which is preliminary data.</text>
</comment>
<dbReference type="InterPro" id="IPR029060">
    <property type="entry name" value="PIN-like_dom_sf"/>
</dbReference>
<dbReference type="InterPro" id="IPR022907">
    <property type="entry name" value="VapC_family"/>
</dbReference>
<keyword evidence="1 5" id="KW-1277">Toxin-antitoxin system</keyword>
<evidence type="ECO:0000256" key="1">
    <source>
        <dbReference type="ARBA" id="ARBA00022649"/>
    </source>
</evidence>
<evidence type="ECO:0000256" key="2">
    <source>
        <dbReference type="ARBA" id="ARBA00022722"/>
    </source>
</evidence>
<sequence>MRMSRCYVVDAYAWVEYLRGSDKGERVKKILEGDNEVYTCSVTLAEVISKVVRSGLSQDIAYQAITLNSRVIGVDAELSKEAGILHAEVRNKVRDFSLADAYVLACSKRLRAKILTGDPHFKDMPESIII</sequence>
<dbReference type="GO" id="GO:0000287">
    <property type="term" value="F:magnesium ion binding"/>
    <property type="evidence" value="ECO:0007669"/>
    <property type="project" value="UniProtKB-UniRule"/>
</dbReference>
<evidence type="ECO:0000256" key="4">
    <source>
        <dbReference type="ARBA" id="ARBA00022801"/>
    </source>
</evidence>
<dbReference type="SMART" id="SM00670">
    <property type="entry name" value="PINc"/>
    <property type="match status" value="1"/>
</dbReference>
<protein>
    <recommendedName>
        <fullName evidence="5">Ribonuclease VapC</fullName>
        <shortName evidence="5">RNase VapC</shortName>
        <ecNumber evidence="5">3.1.-.-</ecNumber>
    </recommendedName>
    <alternativeName>
        <fullName evidence="5">Putative toxin VapC</fullName>
    </alternativeName>
</protein>
<comment type="function">
    <text evidence="5">Toxic component of a toxin-antitoxin (TA) system. An RNase.</text>
</comment>
<evidence type="ECO:0000313" key="8">
    <source>
        <dbReference type="Proteomes" id="UP000244066"/>
    </source>
</evidence>
<dbReference type="GO" id="GO:0090729">
    <property type="term" value="F:toxin activity"/>
    <property type="evidence" value="ECO:0007669"/>
    <property type="project" value="UniProtKB-KW"/>
</dbReference>
<reference evidence="7 8" key="1">
    <citation type="submission" date="2017-04" db="EMBL/GenBank/DDBJ databases">
        <title>Draft Aigarchaeota genome from a New Zealand hot spring.</title>
        <authorList>
            <person name="Reysenbach A.-L."/>
            <person name="Donaho J.A."/>
            <person name="Gerhart J."/>
            <person name="Kelley J.F."/>
            <person name="Kouba K."/>
            <person name="Podar M."/>
            <person name="Stott M."/>
        </authorList>
    </citation>
    <scope>NUCLEOTIDE SEQUENCE [LARGE SCALE GENOMIC DNA]</scope>
    <source>
        <strain evidence="7">NZ13_MG1</strain>
    </source>
</reference>
<keyword evidence="5" id="KW-0460">Magnesium</keyword>
<dbReference type="AlphaFoldDB" id="A0A2R7Y1J6"/>
<evidence type="ECO:0000259" key="6">
    <source>
        <dbReference type="SMART" id="SM00670"/>
    </source>
</evidence>
<dbReference type="GO" id="GO:0004540">
    <property type="term" value="F:RNA nuclease activity"/>
    <property type="evidence" value="ECO:0007669"/>
    <property type="project" value="InterPro"/>
</dbReference>
<evidence type="ECO:0000313" key="7">
    <source>
        <dbReference type="EMBL" id="PUA31358.1"/>
    </source>
</evidence>
<evidence type="ECO:0000256" key="5">
    <source>
        <dbReference type="HAMAP-Rule" id="MF_00265"/>
    </source>
</evidence>
<organism evidence="7 8">
    <name type="scientific">Candidatus Terraquivivens tikiterensis</name>
    <dbReference type="NCBI Taxonomy" id="1980982"/>
    <lineage>
        <taxon>Archaea</taxon>
        <taxon>Nitrososphaerota</taxon>
        <taxon>Candidatus Wolframiiraptoraceae</taxon>
        <taxon>Candidatus Terraquivivens</taxon>
    </lineage>
</organism>
<comment type="cofactor">
    <cofactor evidence="5">
        <name>Mg(2+)</name>
        <dbReference type="ChEBI" id="CHEBI:18420"/>
    </cofactor>
</comment>
<dbReference type="EMBL" id="NDWU01000019">
    <property type="protein sequence ID" value="PUA31358.1"/>
    <property type="molecule type" value="Genomic_DNA"/>
</dbReference>
<dbReference type="InterPro" id="IPR002716">
    <property type="entry name" value="PIN_dom"/>
</dbReference>
<keyword evidence="3 5" id="KW-0479">Metal-binding</keyword>
<feature type="binding site" evidence="5">
    <location>
        <position position="10"/>
    </location>
    <ligand>
        <name>Mg(2+)</name>
        <dbReference type="ChEBI" id="CHEBI:18420"/>
    </ligand>
</feature>
<feature type="binding site" evidence="5">
    <location>
        <position position="100"/>
    </location>
    <ligand>
        <name>Mg(2+)</name>
        <dbReference type="ChEBI" id="CHEBI:18420"/>
    </ligand>
</feature>
<gene>
    <name evidence="5" type="primary">vapC</name>
    <name evidence="7" type="ORF">B9J98_06705</name>
</gene>
<dbReference type="Proteomes" id="UP000244066">
    <property type="component" value="Unassembled WGS sequence"/>
</dbReference>
<comment type="similarity">
    <text evidence="5">Belongs to the PINc/VapC protein family.</text>
</comment>
<keyword evidence="4 5" id="KW-0378">Hydrolase</keyword>
<dbReference type="Gene3D" id="3.40.50.1010">
    <property type="entry name" value="5'-nuclease"/>
    <property type="match status" value="1"/>
</dbReference>
<keyword evidence="2 5" id="KW-0540">Nuclease</keyword>
<dbReference type="Pfam" id="PF01850">
    <property type="entry name" value="PIN"/>
    <property type="match status" value="1"/>
</dbReference>
<dbReference type="EC" id="3.1.-.-" evidence="5"/>
<name>A0A2R7Y1J6_9ARCH</name>
<dbReference type="HAMAP" id="MF_00265">
    <property type="entry name" value="VapC_Nob1"/>
    <property type="match status" value="1"/>
</dbReference>
<evidence type="ECO:0000256" key="3">
    <source>
        <dbReference type="ARBA" id="ARBA00022723"/>
    </source>
</evidence>
<proteinExistence type="inferred from homology"/>
<dbReference type="GO" id="GO:0016787">
    <property type="term" value="F:hydrolase activity"/>
    <property type="evidence" value="ECO:0007669"/>
    <property type="project" value="UniProtKB-KW"/>
</dbReference>
<dbReference type="SUPFAM" id="SSF88723">
    <property type="entry name" value="PIN domain-like"/>
    <property type="match status" value="1"/>
</dbReference>